<dbReference type="GO" id="GO:0005739">
    <property type="term" value="C:mitochondrion"/>
    <property type="evidence" value="ECO:0007669"/>
    <property type="project" value="UniProtKB-ARBA"/>
</dbReference>
<dbReference type="VEuPathDB" id="FungiDB:PV09_07169"/>
<dbReference type="Proteomes" id="UP000053259">
    <property type="component" value="Unassembled WGS sequence"/>
</dbReference>
<dbReference type="RefSeq" id="XP_016211274.1">
    <property type="nucleotide sequence ID" value="XM_016360902.1"/>
</dbReference>
<dbReference type="GeneID" id="27315142"/>
<sequence length="587" mass="66798">MHHQPFFREATSYLARQSRRANWVCKECRRSLSSTAARRVPASAATTTASPSERPKPFYVTTPIFYVNAAPHVGHLYSMVLADIIKRHSQLRGERAILLTGTDEHGMKIQRAAEKAGVAPKPFCDKGADTFKELAIKANATPDRFMRTTDEDHREAVQYAWQLLKEKDLIYSSKHEGWYAVSDETFYPASAVHLVIEPWSGRKHMASIETGKEVEWTEEENYHFRLSAFRDQLLDFYARNPGWIKPVQRHQQVVDWVSEGLQDLSVSRPSSRLTWGIPVPNDPSQTIYVWLDALINYITAAGYPWSPENAAKGGWPADVHIIGKDIVRFHCIYWPAFLMALDLPLPAAILTHAHWTLGKEKMSKSTGNVVNPFYAIDRFGVDVMRYYLAREGGIKDDASYDNEHIIRRYDRDLKGQLGNLASRLTRSKKWRIKDAVKAAQASEKRLLYSNESHRNQVQMLESRYSTVEKHMAEYNIPAAVNAIIDIIYKTNVYFSDQAPWALASNGRVTEMNQVLYLCTEAVRITGILLQPYMPERAGTLLDMLGVQEERRTAAYAVIGTDFDYGESKVDLGKGEHGTLFPPHISWD</sequence>
<evidence type="ECO:0000256" key="3">
    <source>
        <dbReference type="ARBA" id="ARBA00022598"/>
    </source>
</evidence>
<dbReference type="InterPro" id="IPR014758">
    <property type="entry name" value="Met-tRNA_synth"/>
</dbReference>
<dbReference type="STRING" id="253628.A0A0D2A4L2"/>
<dbReference type="PRINTS" id="PR01041">
    <property type="entry name" value="TRNASYNTHMET"/>
</dbReference>
<dbReference type="Pfam" id="PF09334">
    <property type="entry name" value="tRNA-synt_1g"/>
    <property type="match status" value="1"/>
</dbReference>
<accession>A0A0D2A4L2</accession>
<protein>
    <recommendedName>
        <fullName evidence="9">Probable methionine--tRNA ligase, mitochondrial</fullName>
        <ecNumber evidence="2">6.1.1.10</ecNumber>
    </recommendedName>
</protein>
<gene>
    <name evidence="13" type="ORF">PV09_07169</name>
</gene>
<keyword evidence="14" id="KW-1185">Reference proteome</keyword>
<evidence type="ECO:0000256" key="7">
    <source>
        <dbReference type="ARBA" id="ARBA00023146"/>
    </source>
</evidence>
<evidence type="ECO:0000256" key="9">
    <source>
        <dbReference type="ARBA" id="ARBA00068817"/>
    </source>
</evidence>
<dbReference type="InParanoid" id="A0A0D2A4L2"/>
<dbReference type="FunCoup" id="A0A0D2A4L2">
    <property type="interactions" value="535"/>
</dbReference>
<keyword evidence="7 10" id="KW-0030">Aminoacyl-tRNA synthetase</keyword>
<comment type="similarity">
    <text evidence="1 10">Belongs to the class-I aminoacyl-tRNA synthetase family.</text>
</comment>
<dbReference type="FunFam" id="2.170.220.10:FF:000001">
    <property type="entry name" value="methionine--tRNA ligase, mitochondrial"/>
    <property type="match status" value="1"/>
</dbReference>
<evidence type="ECO:0000256" key="1">
    <source>
        <dbReference type="ARBA" id="ARBA00005594"/>
    </source>
</evidence>
<dbReference type="InterPro" id="IPR009080">
    <property type="entry name" value="tRNAsynth_Ia_anticodon-bd"/>
</dbReference>
<name>A0A0D2A4L2_9PEZI</name>
<dbReference type="Gene3D" id="1.10.730.10">
    <property type="entry name" value="Isoleucyl-tRNA Synthetase, Domain 1"/>
    <property type="match status" value="1"/>
</dbReference>
<dbReference type="Gene3D" id="3.40.50.620">
    <property type="entry name" value="HUPs"/>
    <property type="match status" value="1"/>
</dbReference>
<dbReference type="EC" id="6.1.1.10" evidence="2"/>
<keyword evidence="6 10" id="KW-0648">Protein biosynthesis</keyword>
<dbReference type="Pfam" id="PF19303">
    <property type="entry name" value="Anticodon_3"/>
    <property type="match status" value="1"/>
</dbReference>
<comment type="catalytic activity">
    <reaction evidence="8">
        <text>tRNA(Met) + L-methionine + ATP = L-methionyl-tRNA(Met) + AMP + diphosphate</text>
        <dbReference type="Rhea" id="RHEA:13481"/>
        <dbReference type="Rhea" id="RHEA-COMP:9667"/>
        <dbReference type="Rhea" id="RHEA-COMP:9698"/>
        <dbReference type="ChEBI" id="CHEBI:30616"/>
        <dbReference type="ChEBI" id="CHEBI:33019"/>
        <dbReference type="ChEBI" id="CHEBI:57844"/>
        <dbReference type="ChEBI" id="CHEBI:78442"/>
        <dbReference type="ChEBI" id="CHEBI:78530"/>
        <dbReference type="ChEBI" id="CHEBI:456215"/>
        <dbReference type="EC" id="6.1.1.10"/>
    </reaction>
</comment>
<dbReference type="InterPro" id="IPR033911">
    <property type="entry name" value="MetRS_core"/>
</dbReference>
<dbReference type="AlphaFoldDB" id="A0A0D2A4L2"/>
<dbReference type="HOGENOM" id="CLU_009710_9_0_1"/>
<dbReference type="InterPro" id="IPR023457">
    <property type="entry name" value="Met-tRNA_synth_2"/>
</dbReference>
<dbReference type="GO" id="GO:0006431">
    <property type="term" value="P:methionyl-tRNA aminoacylation"/>
    <property type="evidence" value="ECO:0007669"/>
    <property type="project" value="InterPro"/>
</dbReference>
<dbReference type="PANTHER" id="PTHR43326">
    <property type="entry name" value="METHIONYL-TRNA SYNTHETASE"/>
    <property type="match status" value="1"/>
</dbReference>
<evidence type="ECO:0000313" key="14">
    <source>
        <dbReference type="Proteomes" id="UP000053259"/>
    </source>
</evidence>
<dbReference type="Gene3D" id="2.170.220.10">
    <property type="match status" value="1"/>
</dbReference>
<keyword evidence="4 10" id="KW-0547">Nucleotide-binding</keyword>
<evidence type="ECO:0000256" key="10">
    <source>
        <dbReference type="RuleBase" id="RU363039"/>
    </source>
</evidence>
<evidence type="ECO:0000256" key="6">
    <source>
        <dbReference type="ARBA" id="ARBA00022917"/>
    </source>
</evidence>
<evidence type="ECO:0000259" key="12">
    <source>
        <dbReference type="Pfam" id="PF19303"/>
    </source>
</evidence>
<evidence type="ECO:0000259" key="11">
    <source>
        <dbReference type="Pfam" id="PF09334"/>
    </source>
</evidence>
<feature type="domain" description="Methionyl/Leucyl tRNA synthetase" evidence="11">
    <location>
        <begin position="58"/>
        <end position="424"/>
    </location>
</feature>
<dbReference type="InterPro" id="IPR041872">
    <property type="entry name" value="Anticodon_Met"/>
</dbReference>
<dbReference type="CDD" id="cd00814">
    <property type="entry name" value="MetRS_core"/>
    <property type="match status" value="1"/>
</dbReference>
<evidence type="ECO:0000256" key="5">
    <source>
        <dbReference type="ARBA" id="ARBA00022840"/>
    </source>
</evidence>
<dbReference type="GO" id="GO:0004825">
    <property type="term" value="F:methionine-tRNA ligase activity"/>
    <property type="evidence" value="ECO:0007669"/>
    <property type="project" value="UniProtKB-EC"/>
</dbReference>
<keyword evidence="5 10" id="KW-0067">ATP-binding</keyword>
<organism evidence="13 14">
    <name type="scientific">Verruconis gallopava</name>
    <dbReference type="NCBI Taxonomy" id="253628"/>
    <lineage>
        <taxon>Eukaryota</taxon>
        <taxon>Fungi</taxon>
        <taxon>Dikarya</taxon>
        <taxon>Ascomycota</taxon>
        <taxon>Pezizomycotina</taxon>
        <taxon>Dothideomycetes</taxon>
        <taxon>Pleosporomycetidae</taxon>
        <taxon>Venturiales</taxon>
        <taxon>Sympoventuriaceae</taxon>
        <taxon>Verruconis</taxon>
    </lineage>
</organism>
<feature type="domain" description="Methionyl-tRNA synthetase anticodon-binding" evidence="12">
    <location>
        <begin position="453"/>
        <end position="550"/>
    </location>
</feature>
<evidence type="ECO:0000256" key="8">
    <source>
        <dbReference type="ARBA" id="ARBA00047364"/>
    </source>
</evidence>
<proteinExistence type="inferred from homology"/>
<dbReference type="SUPFAM" id="SSF47323">
    <property type="entry name" value="Anticodon-binding domain of a subclass of class I aminoacyl-tRNA synthetases"/>
    <property type="match status" value="1"/>
</dbReference>
<reference evidence="13 14" key="1">
    <citation type="submission" date="2015-01" db="EMBL/GenBank/DDBJ databases">
        <title>The Genome Sequence of Ochroconis gallopava CBS43764.</title>
        <authorList>
            <consortium name="The Broad Institute Genomics Platform"/>
            <person name="Cuomo C."/>
            <person name="de Hoog S."/>
            <person name="Gorbushina A."/>
            <person name="Stielow B."/>
            <person name="Teixiera M."/>
            <person name="Abouelleil A."/>
            <person name="Chapman S.B."/>
            <person name="Priest M."/>
            <person name="Young S.K."/>
            <person name="Wortman J."/>
            <person name="Nusbaum C."/>
            <person name="Birren B."/>
        </authorList>
    </citation>
    <scope>NUCLEOTIDE SEQUENCE [LARGE SCALE GENOMIC DNA]</scope>
    <source>
        <strain evidence="13 14">CBS 43764</strain>
    </source>
</reference>
<dbReference type="GO" id="GO:0005524">
    <property type="term" value="F:ATP binding"/>
    <property type="evidence" value="ECO:0007669"/>
    <property type="project" value="UniProtKB-KW"/>
</dbReference>
<dbReference type="EMBL" id="KN847555">
    <property type="protein sequence ID" value="KIW01405.1"/>
    <property type="molecule type" value="Genomic_DNA"/>
</dbReference>
<evidence type="ECO:0000313" key="13">
    <source>
        <dbReference type="EMBL" id="KIW01405.1"/>
    </source>
</evidence>
<dbReference type="InterPro" id="IPR014729">
    <property type="entry name" value="Rossmann-like_a/b/a_fold"/>
</dbReference>
<dbReference type="NCBIfam" id="TIGR00398">
    <property type="entry name" value="metG"/>
    <property type="match status" value="1"/>
</dbReference>
<dbReference type="SUPFAM" id="SSF52374">
    <property type="entry name" value="Nucleotidylyl transferase"/>
    <property type="match status" value="1"/>
</dbReference>
<dbReference type="OrthoDB" id="24670at2759"/>
<evidence type="ECO:0000256" key="2">
    <source>
        <dbReference type="ARBA" id="ARBA00012838"/>
    </source>
</evidence>
<keyword evidence="3 10" id="KW-0436">Ligase</keyword>
<dbReference type="PANTHER" id="PTHR43326:SF1">
    <property type="entry name" value="METHIONINE--TRNA LIGASE, MITOCHONDRIAL"/>
    <property type="match status" value="1"/>
</dbReference>
<dbReference type="InterPro" id="IPR015413">
    <property type="entry name" value="Methionyl/Leucyl_tRNA_Synth"/>
</dbReference>
<evidence type="ECO:0000256" key="4">
    <source>
        <dbReference type="ARBA" id="ARBA00022741"/>
    </source>
</evidence>